<comment type="caution">
    <text evidence="2">The sequence shown here is derived from an EMBL/GenBank/DDBJ whole genome shotgun (WGS) entry which is preliminary data.</text>
</comment>
<keyword evidence="1" id="KW-0472">Membrane</keyword>
<proteinExistence type="predicted"/>
<keyword evidence="1" id="KW-0812">Transmembrane</keyword>
<evidence type="ECO:0000313" key="3">
    <source>
        <dbReference type="Proteomes" id="UP001372526"/>
    </source>
</evidence>
<feature type="transmembrane region" description="Helical" evidence="1">
    <location>
        <begin position="194"/>
        <end position="216"/>
    </location>
</feature>
<feature type="transmembrane region" description="Helical" evidence="1">
    <location>
        <begin position="12"/>
        <end position="37"/>
    </location>
</feature>
<feature type="transmembrane region" description="Helical" evidence="1">
    <location>
        <begin position="170"/>
        <end position="188"/>
    </location>
</feature>
<dbReference type="EMBL" id="JBAWSX010000001">
    <property type="protein sequence ID" value="MEI4800039.1"/>
    <property type="molecule type" value="Genomic_DNA"/>
</dbReference>
<accession>A0ABU8FBI1</accession>
<keyword evidence="1" id="KW-1133">Transmembrane helix</keyword>
<feature type="transmembrane region" description="Helical" evidence="1">
    <location>
        <begin position="98"/>
        <end position="123"/>
    </location>
</feature>
<feature type="transmembrane region" description="Helical" evidence="1">
    <location>
        <begin position="143"/>
        <end position="163"/>
    </location>
</feature>
<reference evidence="2 3" key="1">
    <citation type="submission" date="2024-01" db="EMBL/GenBank/DDBJ databases">
        <title>Seven novel Bacillus-like species.</title>
        <authorList>
            <person name="Liu G."/>
        </authorList>
    </citation>
    <scope>NUCLEOTIDE SEQUENCE [LARGE SCALE GENOMIC DNA]</scope>
    <source>
        <strain evidence="2 3">FJAT-51639</strain>
    </source>
</reference>
<dbReference type="Proteomes" id="UP001372526">
    <property type="component" value="Unassembled WGS sequence"/>
</dbReference>
<gene>
    <name evidence="2" type="ORF">WAZ07_01635</name>
</gene>
<evidence type="ECO:0000256" key="1">
    <source>
        <dbReference type="SAM" id="Phobius"/>
    </source>
</evidence>
<feature type="transmembrane region" description="Helical" evidence="1">
    <location>
        <begin position="57"/>
        <end position="77"/>
    </location>
</feature>
<sequence>MLNLIRLELVKFKLWPVIKGAFIALLIALGFVTLIMLDGEFKSYDDAFRFIDSFVKATFMIFGASLIAKLIIQEFIEKTMTIMFMYPINRKKMMIAKLIIIVTFTFLSIVISDIVIFSFIYILNVYYSVITEPLTMTILLQNASKLLMNAIAATGISLIPLYFGMKKYSVRTTIVSAVIIMSLLTSTLKDHYSLYDIILIPIILACAGLLIAYMTVRKIEQVDLFK</sequence>
<evidence type="ECO:0000313" key="2">
    <source>
        <dbReference type="EMBL" id="MEI4800039.1"/>
    </source>
</evidence>
<organism evidence="2 3">
    <name type="scientific">Bacillus bruguierae</name>
    <dbReference type="NCBI Taxonomy" id="3127667"/>
    <lineage>
        <taxon>Bacteria</taxon>
        <taxon>Bacillati</taxon>
        <taxon>Bacillota</taxon>
        <taxon>Bacilli</taxon>
        <taxon>Bacillales</taxon>
        <taxon>Bacillaceae</taxon>
        <taxon>Bacillus</taxon>
    </lineage>
</organism>
<keyword evidence="3" id="KW-1185">Reference proteome</keyword>
<name>A0ABU8FBI1_9BACI</name>
<dbReference type="RefSeq" id="WP_336471060.1">
    <property type="nucleotide sequence ID" value="NZ_JBAWSX010000001.1"/>
</dbReference>
<protein>
    <submittedName>
        <fullName evidence="2">ABC transporter permease</fullName>
    </submittedName>
</protein>